<dbReference type="RefSeq" id="WP_067217643.1">
    <property type="nucleotide sequence ID" value="NZ_CP046908.1"/>
</dbReference>
<evidence type="ECO:0000313" key="6">
    <source>
        <dbReference type="EMBL" id="QGZ34318.1"/>
    </source>
</evidence>
<sequence length="150" mass="16757">MTELSRTSAFGPDLAGPIQIDGKNEARLSIAEMAETFGVTLRALRFYEEKALLRPERKGARRFYGAREIGRMKVILQAKRIGLTLVEIRDVIALLEGKTSRMSQLRSLREMCARQDELLSEQLAQLKEQAKETAEVVAALDALIEANPQA</sequence>
<dbReference type="GO" id="GO:0003677">
    <property type="term" value="F:DNA binding"/>
    <property type="evidence" value="ECO:0007669"/>
    <property type="project" value="UniProtKB-KW"/>
</dbReference>
<dbReference type="KEGG" id="siw:GH266_07220"/>
<keyword evidence="8" id="KW-1185">Reference proteome</keyword>
<evidence type="ECO:0000259" key="5">
    <source>
        <dbReference type="PROSITE" id="PS50937"/>
    </source>
</evidence>
<reference evidence="6 9" key="2">
    <citation type="submission" date="2019-12" db="EMBL/GenBank/DDBJ databases">
        <title>The genome of Stappia indica PHM037.</title>
        <authorList>
            <person name="Kacar D."/>
            <person name="Galan B."/>
            <person name="Canedo L."/>
            <person name="Rodriguez P."/>
            <person name="de la Calle F."/>
            <person name="Garcia J.L."/>
        </authorList>
    </citation>
    <scope>NUCLEOTIDE SEQUENCE [LARGE SCALE GENOMIC DNA]</scope>
    <source>
        <strain evidence="6 9">PHM037</strain>
    </source>
</reference>
<dbReference type="Proteomes" id="UP000219331">
    <property type="component" value="Unassembled WGS sequence"/>
</dbReference>
<keyword evidence="2" id="KW-0805">Transcription regulation</keyword>
<dbReference type="InterPro" id="IPR009061">
    <property type="entry name" value="DNA-bd_dom_put_sf"/>
</dbReference>
<dbReference type="Pfam" id="PF13411">
    <property type="entry name" value="MerR_1"/>
    <property type="match status" value="1"/>
</dbReference>
<dbReference type="Gene3D" id="1.10.1660.10">
    <property type="match status" value="1"/>
</dbReference>
<name>A0A285R7W5_9HYPH</name>
<organism evidence="7 8">
    <name type="scientific">Stappia indica</name>
    <dbReference type="NCBI Taxonomy" id="538381"/>
    <lineage>
        <taxon>Bacteria</taxon>
        <taxon>Pseudomonadati</taxon>
        <taxon>Pseudomonadota</taxon>
        <taxon>Alphaproteobacteria</taxon>
        <taxon>Hyphomicrobiales</taxon>
        <taxon>Stappiaceae</taxon>
        <taxon>Stappia</taxon>
    </lineage>
</organism>
<evidence type="ECO:0000313" key="9">
    <source>
        <dbReference type="Proteomes" id="UP000435648"/>
    </source>
</evidence>
<protein>
    <submittedName>
        <fullName evidence="7">DNA-binding transcriptional regulator, MerR family</fullName>
    </submittedName>
    <submittedName>
        <fullName evidence="6">MerR family transcriptional regulator</fullName>
    </submittedName>
</protein>
<dbReference type="STRING" id="538381.GCA_001696535_01462"/>
<dbReference type="EMBL" id="CP046908">
    <property type="protein sequence ID" value="QGZ34318.1"/>
    <property type="molecule type" value="Genomic_DNA"/>
</dbReference>
<evidence type="ECO:0000256" key="3">
    <source>
        <dbReference type="ARBA" id="ARBA00023125"/>
    </source>
</evidence>
<evidence type="ECO:0000313" key="7">
    <source>
        <dbReference type="EMBL" id="SOB89799.1"/>
    </source>
</evidence>
<dbReference type="Proteomes" id="UP000435648">
    <property type="component" value="Chromosome"/>
</dbReference>
<evidence type="ECO:0000313" key="8">
    <source>
        <dbReference type="Proteomes" id="UP000219331"/>
    </source>
</evidence>
<dbReference type="PANTHER" id="PTHR30204:SF69">
    <property type="entry name" value="MERR-FAMILY TRANSCRIPTIONAL REGULATOR"/>
    <property type="match status" value="1"/>
</dbReference>
<dbReference type="SMART" id="SM00422">
    <property type="entry name" value="HTH_MERR"/>
    <property type="match status" value="1"/>
</dbReference>
<dbReference type="PANTHER" id="PTHR30204">
    <property type="entry name" value="REDOX-CYCLING DRUG-SENSING TRANSCRIPTIONAL ACTIVATOR SOXR"/>
    <property type="match status" value="1"/>
</dbReference>
<gene>
    <name evidence="6" type="ORF">GH266_07220</name>
    <name evidence="7" type="ORF">SAMN05421512_101336</name>
</gene>
<dbReference type="OrthoDB" id="9803659at2"/>
<dbReference type="InterPro" id="IPR047057">
    <property type="entry name" value="MerR_fam"/>
</dbReference>
<keyword evidence="3 7" id="KW-0238">DNA-binding</keyword>
<keyword evidence="4" id="KW-0804">Transcription</keyword>
<dbReference type="InterPro" id="IPR000551">
    <property type="entry name" value="MerR-type_HTH_dom"/>
</dbReference>
<reference evidence="7 8" key="1">
    <citation type="submission" date="2017-08" db="EMBL/GenBank/DDBJ databases">
        <authorList>
            <person name="de Groot N.N."/>
        </authorList>
    </citation>
    <scope>NUCLEOTIDE SEQUENCE [LARGE SCALE GENOMIC DNA]</scope>
    <source>
        <strain evidence="7 8">USBA 352</strain>
    </source>
</reference>
<dbReference type="EMBL" id="OBML01000001">
    <property type="protein sequence ID" value="SOB89799.1"/>
    <property type="molecule type" value="Genomic_DNA"/>
</dbReference>
<dbReference type="AlphaFoldDB" id="A0A285R7W5"/>
<feature type="domain" description="HTH merR-type" evidence="5">
    <location>
        <begin position="27"/>
        <end position="94"/>
    </location>
</feature>
<keyword evidence="1" id="KW-0678">Repressor</keyword>
<evidence type="ECO:0000256" key="1">
    <source>
        <dbReference type="ARBA" id="ARBA00022491"/>
    </source>
</evidence>
<proteinExistence type="predicted"/>
<evidence type="ECO:0000256" key="4">
    <source>
        <dbReference type="ARBA" id="ARBA00023163"/>
    </source>
</evidence>
<evidence type="ECO:0000256" key="2">
    <source>
        <dbReference type="ARBA" id="ARBA00023015"/>
    </source>
</evidence>
<accession>A0A285R7W5</accession>
<dbReference type="SUPFAM" id="SSF46955">
    <property type="entry name" value="Putative DNA-binding domain"/>
    <property type="match status" value="1"/>
</dbReference>
<dbReference type="GO" id="GO:0003700">
    <property type="term" value="F:DNA-binding transcription factor activity"/>
    <property type="evidence" value="ECO:0007669"/>
    <property type="project" value="InterPro"/>
</dbReference>
<dbReference type="PROSITE" id="PS50937">
    <property type="entry name" value="HTH_MERR_2"/>
    <property type="match status" value="1"/>
</dbReference>